<accession>A0A2I0J0H6</accession>
<proteinExistence type="predicted"/>
<keyword evidence="2" id="KW-1185">Reference proteome</keyword>
<reference evidence="1 2" key="1">
    <citation type="submission" date="2017-11" db="EMBL/GenBank/DDBJ databases">
        <title>De-novo sequencing of pomegranate (Punica granatum L.) genome.</title>
        <authorList>
            <person name="Akparov Z."/>
            <person name="Amiraslanov A."/>
            <person name="Hajiyeva S."/>
            <person name="Abbasov M."/>
            <person name="Kaur K."/>
            <person name="Hamwieh A."/>
            <person name="Solovyev V."/>
            <person name="Salamov A."/>
            <person name="Braich B."/>
            <person name="Kosarev P."/>
            <person name="Mahmoud A."/>
            <person name="Hajiyev E."/>
            <person name="Babayeva S."/>
            <person name="Izzatullayeva V."/>
            <person name="Mammadov A."/>
            <person name="Mammadov A."/>
            <person name="Sharifova S."/>
            <person name="Ojaghi J."/>
            <person name="Eynullazada K."/>
            <person name="Bayramov B."/>
            <person name="Abdulazimova A."/>
            <person name="Shahmuradov I."/>
        </authorList>
    </citation>
    <scope>NUCLEOTIDE SEQUENCE [LARGE SCALE GENOMIC DNA]</scope>
    <source>
        <strain evidence="2">cv. AG2017</strain>
        <tissue evidence="1">Leaf</tissue>
    </source>
</reference>
<dbReference type="Proteomes" id="UP000233551">
    <property type="component" value="Unassembled WGS sequence"/>
</dbReference>
<evidence type="ECO:0000313" key="1">
    <source>
        <dbReference type="EMBL" id="PKI49735.1"/>
    </source>
</evidence>
<organism evidence="1 2">
    <name type="scientific">Punica granatum</name>
    <name type="common">Pomegranate</name>
    <dbReference type="NCBI Taxonomy" id="22663"/>
    <lineage>
        <taxon>Eukaryota</taxon>
        <taxon>Viridiplantae</taxon>
        <taxon>Streptophyta</taxon>
        <taxon>Embryophyta</taxon>
        <taxon>Tracheophyta</taxon>
        <taxon>Spermatophyta</taxon>
        <taxon>Magnoliopsida</taxon>
        <taxon>eudicotyledons</taxon>
        <taxon>Gunneridae</taxon>
        <taxon>Pentapetalae</taxon>
        <taxon>rosids</taxon>
        <taxon>malvids</taxon>
        <taxon>Myrtales</taxon>
        <taxon>Lythraceae</taxon>
        <taxon>Punica</taxon>
    </lineage>
</organism>
<sequence length="69" mass="7740">MCSRWGPYALDQIARLGSIHLLGGYVTDTSENESPLLVYDPKVEDQTRKSEFGGSHYVRTYIPHAISVL</sequence>
<protein>
    <submittedName>
        <fullName evidence="1">Uncharacterized protein</fullName>
    </submittedName>
</protein>
<name>A0A2I0J0H6_PUNGR</name>
<evidence type="ECO:0000313" key="2">
    <source>
        <dbReference type="Proteomes" id="UP000233551"/>
    </source>
</evidence>
<dbReference type="AlphaFoldDB" id="A0A2I0J0H6"/>
<dbReference type="EMBL" id="PGOL01002213">
    <property type="protein sequence ID" value="PKI49735.1"/>
    <property type="molecule type" value="Genomic_DNA"/>
</dbReference>
<comment type="caution">
    <text evidence="1">The sequence shown here is derived from an EMBL/GenBank/DDBJ whole genome shotgun (WGS) entry which is preliminary data.</text>
</comment>
<gene>
    <name evidence="1" type="ORF">CRG98_029883</name>
</gene>